<evidence type="ECO:0000256" key="1">
    <source>
        <dbReference type="ARBA" id="ARBA00009059"/>
    </source>
</evidence>
<dbReference type="CDD" id="cd02440">
    <property type="entry name" value="AdoMet_MTases"/>
    <property type="match status" value="1"/>
</dbReference>
<dbReference type="InterPro" id="IPR008576">
    <property type="entry name" value="MeTrfase_NTM1"/>
</dbReference>
<evidence type="ECO:0000256" key="5">
    <source>
        <dbReference type="ARBA" id="ARBA00039112"/>
    </source>
</evidence>
<dbReference type="GO" id="GO:0071885">
    <property type="term" value="F:N-terminal protein N-methyltransferase activity"/>
    <property type="evidence" value="ECO:0007669"/>
    <property type="project" value="UniProtKB-EC"/>
</dbReference>
<evidence type="ECO:0000256" key="4">
    <source>
        <dbReference type="ARBA" id="ARBA00022691"/>
    </source>
</evidence>
<organism evidence="13 14">
    <name type="scientific">Cryomyces minteri</name>
    <dbReference type="NCBI Taxonomy" id="331657"/>
    <lineage>
        <taxon>Eukaryota</taxon>
        <taxon>Fungi</taxon>
        <taxon>Dikarya</taxon>
        <taxon>Ascomycota</taxon>
        <taxon>Pezizomycotina</taxon>
        <taxon>Dothideomycetes</taxon>
        <taxon>Dothideomycetes incertae sedis</taxon>
        <taxon>Cryomyces</taxon>
    </lineage>
</organism>
<evidence type="ECO:0000313" key="13">
    <source>
        <dbReference type="EMBL" id="TKA71935.1"/>
    </source>
</evidence>
<dbReference type="PIRSF" id="PIRSF016958">
    <property type="entry name" value="DUF858_MeTrfase_lik"/>
    <property type="match status" value="1"/>
</dbReference>
<evidence type="ECO:0000313" key="14">
    <source>
        <dbReference type="Proteomes" id="UP000308768"/>
    </source>
</evidence>
<protein>
    <recommendedName>
        <fullName evidence="6">Alpha N-terminal protein methyltransferase 1</fullName>
        <ecNumber evidence="5">2.1.1.244</ecNumber>
    </recommendedName>
    <alternativeName>
        <fullName evidence="11">Translation associated element 1</fullName>
    </alternativeName>
    <alternativeName>
        <fullName evidence="7">X-Pro-Lys N-terminal protein methyltransferase 1</fullName>
    </alternativeName>
</protein>
<name>A0A4U0XBN5_9PEZI</name>
<comment type="catalytic activity">
    <reaction evidence="10">
        <text>N-terminal L-alanyl-L-prolyl-L-lysyl-[protein] + 3 S-adenosyl-L-methionine = N-terminal N,N,N-trimethyl-L-alanyl-L-prolyl-L-lysyl-[protein] + 3 S-adenosyl-L-homocysteine + 3 H(+)</text>
        <dbReference type="Rhea" id="RHEA:54712"/>
        <dbReference type="Rhea" id="RHEA-COMP:13785"/>
        <dbReference type="Rhea" id="RHEA-COMP:13971"/>
        <dbReference type="ChEBI" id="CHEBI:15378"/>
        <dbReference type="ChEBI" id="CHEBI:57856"/>
        <dbReference type="ChEBI" id="CHEBI:59789"/>
        <dbReference type="ChEBI" id="CHEBI:138057"/>
        <dbReference type="ChEBI" id="CHEBI:138315"/>
        <dbReference type="EC" id="2.1.1.244"/>
    </reaction>
</comment>
<dbReference type="Pfam" id="PF05891">
    <property type="entry name" value="Methyltransf_PK"/>
    <property type="match status" value="1"/>
</dbReference>
<dbReference type="FunFam" id="3.40.50.150:FF:000025">
    <property type="entry name" value="N-terminal Xaa-Pro-Lys N-methyltransferase 1"/>
    <property type="match status" value="1"/>
</dbReference>
<gene>
    <name evidence="13" type="ORF">B0A49_05014</name>
</gene>
<evidence type="ECO:0000256" key="11">
    <source>
        <dbReference type="ARBA" id="ARBA00082558"/>
    </source>
</evidence>
<feature type="binding site" evidence="12">
    <location>
        <position position="78"/>
    </location>
    <ligand>
        <name>S-adenosyl-L-methionine</name>
        <dbReference type="ChEBI" id="CHEBI:59789"/>
    </ligand>
</feature>
<evidence type="ECO:0000256" key="3">
    <source>
        <dbReference type="ARBA" id="ARBA00022679"/>
    </source>
</evidence>
<accession>A0A4U0XBN5</accession>
<comment type="catalytic activity">
    <reaction evidence="8">
        <text>N-terminal L-seryl-L-prolyl-L-lysyl-[protein] + 3 S-adenosyl-L-methionine = N-terminal N,N,N-trimethyl-L-seryl-L-prolyl-L-lysyl-[protein] + 3 S-adenosyl-L-homocysteine + 3 H(+)</text>
        <dbReference type="Rhea" id="RHEA:54724"/>
        <dbReference type="Rhea" id="RHEA-COMP:13789"/>
        <dbReference type="Rhea" id="RHEA-COMP:13973"/>
        <dbReference type="ChEBI" id="CHEBI:15378"/>
        <dbReference type="ChEBI" id="CHEBI:57856"/>
        <dbReference type="ChEBI" id="CHEBI:59789"/>
        <dbReference type="ChEBI" id="CHEBI:138061"/>
        <dbReference type="ChEBI" id="CHEBI:138317"/>
        <dbReference type="EC" id="2.1.1.244"/>
    </reaction>
</comment>
<dbReference type="STRING" id="331657.A0A4U0XBN5"/>
<keyword evidence="4 12" id="KW-0949">S-adenosyl-L-methionine</keyword>
<dbReference type="GO" id="GO:0005737">
    <property type="term" value="C:cytoplasm"/>
    <property type="evidence" value="ECO:0007669"/>
    <property type="project" value="TreeGrafter"/>
</dbReference>
<dbReference type="EC" id="2.1.1.244" evidence="5"/>
<dbReference type="EMBL" id="NAJN01000533">
    <property type="protein sequence ID" value="TKA71935.1"/>
    <property type="molecule type" value="Genomic_DNA"/>
</dbReference>
<dbReference type="PANTHER" id="PTHR12753">
    <property type="entry name" value="AD-003 - RELATED"/>
    <property type="match status" value="1"/>
</dbReference>
<keyword evidence="3" id="KW-0808">Transferase</keyword>
<comment type="catalytic activity">
    <reaction evidence="9">
        <text>N-terminal L-prolyl-L-prolyl-L-lysyl-[protein] + 2 S-adenosyl-L-methionine = N-terminal N,N-dimethyl-L-prolyl-L-prolyl-L-lysyl-[protein] + 2 S-adenosyl-L-homocysteine + 2 H(+)</text>
        <dbReference type="Rhea" id="RHEA:54736"/>
        <dbReference type="Rhea" id="RHEA-COMP:13787"/>
        <dbReference type="Rhea" id="RHEA-COMP:13974"/>
        <dbReference type="ChEBI" id="CHEBI:15378"/>
        <dbReference type="ChEBI" id="CHEBI:57856"/>
        <dbReference type="ChEBI" id="CHEBI:59789"/>
        <dbReference type="ChEBI" id="CHEBI:138059"/>
        <dbReference type="ChEBI" id="CHEBI:138318"/>
        <dbReference type="EC" id="2.1.1.244"/>
    </reaction>
</comment>
<evidence type="ECO:0000256" key="2">
    <source>
        <dbReference type="ARBA" id="ARBA00022603"/>
    </source>
</evidence>
<feature type="binding site" evidence="12">
    <location>
        <position position="83"/>
    </location>
    <ligand>
        <name>S-adenosyl-L-methionine</name>
        <dbReference type="ChEBI" id="CHEBI:59789"/>
    </ligand>
</feature>
<evidence type="ECO:0000256" key="12">
    <source>
        <dbReference type="PIRSR" id="PIRSR016958-1"/>
    </source>
</evidence>
<keyword evidence="14" id="KW-1185">Reference proteome</keyword>
<evidence type="ECO:0000256" key="6">
    <source>
        <dbReference type="ARBA" id="ARBA00039449"/>
    </source>
</evidence>
<dbReference type="AlphaFoldDB" id="A0A4U0XBN5"/>
<keyword evidence="2" id="KW-0489">Methyltransferase</keyword>
<evidence type="ECO:0000256" key="7">
    <source>
        <dbReference type="ARBA" id="ARBA00043129"/>
    </source>
</evidence>
<proteinExistence type="inferred from homology"/>
<evidence type="ECO:0000256" key="8">
    <source>
        <dbReference type="ARBA" id="ARBA00047306"/>
    </source>
</evidence>
<evidence type="ECO:0000256" key="10">
    <source>
        <dbReference type="ARBA" id="ARBA00048167"/>
    </source>
</evidence>
<dbReference type="Proteomes" id="UP000308768">
    <property type="component" value="Unassembled WGS sequence"/>
</dbReference>
<dbReference type="PANTHER" id="PTHR12753:SF0">
    <property type="entry name" value="ALPHA N-TERMINAL PROTEIN METHYLTRANSFERASE 1"/>
    <property type="match status" value="1"/>
</dbReference>
<feature type="binding site" evidence="12">
    <location>
        <position position="147"/>
    </location>
    <ligand>
        <name>S-adenosyl-L-methionine</name>
        <dbReference type="ChEBI" id="CHEBI:59789"/>
    </ligand>
</feature>
<dbReference type="InterPro" id="IPR029063">
    <property type="entry name" value="SAM-dependent_MTases_sf"/>
</dbReference>
<dbReference type="SUPFAM" id="SSF53335">
    <property type="entry name" value="S-adenosyl-L-methionine-dependent methyltransferases"/>
    <property type="match status" value="1"/>
</dbReference>
<dbReference type="GO" id="GO:0032259">
    <property type="term" value="P:methylation"/>
    <property type="evidence" value="ECO:0007669"/>
    <property type="project" value="UniProtKB-KW"/>
</dbReference>
<reference evidence="13 14" key="1">
    <citation type="submission" date="2017-03" db="EMBL/GenBank/DDBJ databases">
        <title>Genomes of endolithic fungi from Antarctica.</title>
        <authorList>
            <person name="Coleine C."/>
            <person name="Masonjones S."/>
            <person name="Stajich J.E."/>
        </authorList>
    </citation>
    <scope>NUCLEOTIDE SEQUENCE [LARGE SCALE GENOMIC DNA]</scope>
    <source>
        <strain evidence="13 14">CCFEE 5187</strain>
    </source>
</reference>
<comment type="caution">
    <text evidence="13">The sequence shown here is derived from an EMBL/GenBank/DDBJ whole genome shotgun (WGS) entry which is preliminary data.</text>
</comment>
<sequence length="241" mass="26685">MADDTSEQSAPSADASIDHAAAIRYWNGITPTVNGMLGGYPHVSRIDLQGSKTFLAKLRLKSSTHPKTKPLSRVVDCGAGIGRITAGFLSNVAEVVDIVEPVKKFTNVITEGDDFRELREKGRIGKVYNQGLEDWEPVNTYDLIWNQWCLGQLTDAQLVQYLLRSKTTLTKGGWIVVKENTSTDPAGKDIFDEEDNSVTRHDQSSMRLFNQAGLQVVATELQKGFPKALYPVRIYALQPES</sequence>
<comment type="similarity">
    <text evidence="1">Belongs to the methyltransferase superfamily. NTM1 family.</text>
</comment>
<dbReference type="OrthoDB" id="1298661at2759"/>
<dbReference type="Gene3D" id="3.40.50.150">
    <property type="entry name" value="Vaccinia Virus protein VP39"/>
    <property type="match status" value="1"/>
</dbReference>
<evidence type="ECO:0000256" key="9">
    <source>
        <dbReference type="ARBA" id="ARBA00047885"/>
    </source>
</evidence>